<feature type="transmembrane region" description="Helical" evidence="4">
    <location>
        <begin position="59"/>
        <end position="79"/>
    </location>
</feature>
<dbReference type="AlphaFoldDB" id="Q6AAQ0"/>
<dbReference type="GO" id="GO:0000155">
    <property type="term" value="F:phosphorelay sensor kinase activity"/>
    <property type="evidence" value="ECO:0007669"/>
    <property type="project" value="InterPro"/>
</dbReference>
<keyword evidence="3" id="KW-0902">Two-component regulatory system</keyword>
<protein>
    <submittedName>
        <fullName evidence="6">Sensor histidine kinase, two-component system</fullName>
    </submittedName>
</protein>
<dbReference type="GO" id="GO:0046983">
    <property type="term" value="F:protein dimerization activity"/>
    <property type="evidence" value="ECO:0007669"/>
    <property type="project" value="InterPro"/>
</dbReference>
<dbReference type="EMBL" id="AE017283">
    <property type="protein sequence ID" value="AAT82166.1"/>
    <property type="molecule type" value="Genomic_DNA"/>
</dbReference>
<dbReference type="CDD" id="cd16917">
    <property type="entry name" value="HATPase_UhpB-NarQ-NarX-like"/>
    <property type="match status" value="1"/>
</dbReference>
<organism evidence="6 7">
    <name type="scientific">Cutibacterium acnes (strain DSM 16379 / KPA171202)</name>
    <name type="common">Propionibacterium acnes</name>
    <dbReference type="NCBI Taxonomy" id="267747"/>
    <lineage>
        <taxon>Bacteria</taxon>
        <taxon>Bacillati</taxon>
        <taxon>Actinomycetota</taxon>
        <taxon>Actinomycetes</taxon>
        <taxon>Propionibacteriales</taxon>
        <taxon>Propionibacteriaceae</taxon>
        <taxon>Cutibacterium</taxon>
    </lineage>
</organism>
<dbReference type="EnsemblBacteria" id="AAT82166">
    <property type="protein sequence ID" value="AAT82166"/>
    <property type="gene ID" value="PPA0415"/>
</dbReference>
<gene>
    <name evidence="6" type="ordered locus">PPA0415</name>
</gene>
<sequence length="388" mass="42072">MHEASRKDSAMVVIVGASHPIPLRRRNRNALAAGIWLVFLAYTVVSLQSSHLPPWRIALGWVGLTIFALFYLTLFWWHVDGLELWYTKRQVRRSAIVGQVVLVVLCALLALVSPKMVASALVYPIAFAVFQMPEVALEITLAIEVVGIAVLVWTVPDLMPWAISWAISVALVTVVGVLERTACREQLACQAEQDVLARLEEREQVASDVHDLLGQTLTVMAMKAQLAERLIGTDPDAARAQAVELHGLTRRALAQVRELVSDMAHMGVDAQLAAARTALEAAGVECVVSDTRTDVQGGCHGEGSEFDTVRGWVLREAVTNVVRHAQAHTCCVEIDDEILVISDNGRGRGGAPEGNGLTGMRRRVEAAGGELWIGPGERGHGTRIVVTG</sequence>
<proteinExistence type="predicted"/>
<dbReference type="KEGG" id="pac:PPA0415"/>
<dbReference type="PANTHER" id="PTHR24421">
    <property type="entry name" value="NITRATE/NITRITE SENSOR PROTEIN NARX-RELATED"/>
    <property type="match status" value="1"/>
</dbReference>
<evidence type="ECO:0000313" key="6">
    <source>
        <dbReference type="EMBL" id="AAT82166.1"/>
    </source>
</evidence>
<keyword evidence="1" id="KW-0808">Transferase</keyword>
<feature type="domain" description="Signal transduction histidine kinase subgroup 3 dimerisation and phosphoacceptor" evidence="5">
    <location>
        <begin position="201"/>
        <end position="264"/>
    </location>
</feature>
<dbReference type="GO" id="GO:0016020">
    <property type="term" value="C:membrane"/>
    <property type="evidence" value="ECO:0007669"/>
    <property type="project" value="InterPro"/>
</dbReference>
<dbReference type="Proteomes" id="UP000000603">
    <property type="component" value="Chromosome"/>
</dbReference>
<evidence type="ECO:0000256" key="2">
    <source>
        <dbReference type="ARBA" id="ARBA00022777"/>
    </source>
</evidence>
<dbReference type="PANTHER" id="PTHR24421:SF63">
    <property type="entry name" value="SENSOR HISTIDINE KINASE DESK"/>
    <property type="match status" value="1"/>
</dbReference>
<dbReference type="Gene3D" id="1.20.5.1930">
    <property type="match status" value="1"/>
</dbReference>
<evidence type="ECO:0000256" key="1">
    <source>
        <dbReference type="ARBA" id="ARBA00022679"/>
    </source>
</evidence>
<keyword evidence="2 6" id="KW-0418">Kinase</keyword>
<dbReference type="HOGENOM" id="CLU_000445_20_8_11"/>
<feature type="transmembrane region" description="Helical" evidence="4">
    <location>
        <begin position="99"/>
        <end position="123"/>
    </location>
</feature>
<evidence type="ECO:0000256" key="3">
    <source>
        <dbReference type="ARBA" id="ARBA00023012"/>
    </source>
</evidence>
<keyword evidence="4" id="KW-0812">Transmembrane</keyword>
<keyword evidence="4" id="KW-0472">Membrane</keyword>
<feature type="transmembrane region" description="Helical" evidence="4">
    <location>
        <begin position="161"/>
        <end position="178"/>
    </location>
</feature>
<accession>Q6AAQ0</accession>
<dbReference type="InterPro" id="IPR036890">
    <property type="entry name" value="HATPase_C_sf"/>
</dbReference>
<evidence type="ECO:0000256" key="4">
    <source>
        <dbReference type="SAM" id="Phobius"/>
    </source>
</evidence>
<evidence type="ECO:0000313" key="7">
    <source>
        <dbReference type="Proteomes" id="UP000000603"/>
    </source>
</evidence>
<evidence type="ECO:0000259" key="5">
    <source>
        <dbReference type="Pfam" id="PF07730"/>
    </source>
</evidence>
<keyword evidence="4" id="KW-1133">Transmembrane helix</keyword>
<dbReference type="InterPro" id="IPR036259">
    <property type="entry name" value="MFS_trans_sf"/>
</dbReference>
<dbReference type="SUPFAM" id="SSF103473">
    <property type="entry name" value="MFS general substrate transporter"/>
    <property type="match status" value="1"/>
</dbReference>
<dbReference type="SUPFAM" id="SSF55874">
    <property type="entry name" value="ATPase domain of HSP90 chaperone/DNA topoisomerase II/histidine kinase"/>
    <property type="match status" value="1"/>
</dbReference>
<dbReference type="InterPro" id="IPR050482">
    <property type="entry name" value="Sensor_HK_TwoCompSys"/>
</dbReference>
<name>Q6AAQ0_CUTAK</name>
<dbReference type="Pfam" id="PF07730">
    <property type="entry name" value="HisKA_3"/>
    <property type="match status" value="1"/>
</dbReference>
<dbReference type="RefSeq" id="WP_002531169.1">
    <property type="nucleotide sequence ID" value="NC_006085.1"/>
</dbReference>
<reference evidence="6 7" key="1">
    <citation type="journal article" date="2004" name="Science">
        <title>The complete genome sequence of Propionibacterium acnes, a commensal of human skin.</title>
        <authorList>
            <person name="Bruggemann H."/>
            <person name="Henne A."/>
            <person name="Hoster F."/>
            <person name="Liesegang H."/>
            <person name="Wiezer A."/>
            <person name="Strittmatter A."/>
            <person name="Hujer S."/>
            <person name="Durre P."/>
            <person name="Gottschalk G."/>
        </authorList>
    </citation>
    <scope>NUCLEOTIDE SEQUENCE [LARGE SCALE GENOMIC DNA]</scope>
    <source>
        <strain evidence="7">DSM 16379 / KPA171202</strain>
    </source>
</reference>
<dbReference type="InterPro" id="IPR011712">
    <property type="entry name" value="Sig_transdc_His_kin_sub3_dim/P"/>
</dbReference>
<dbReference type="eggNOG" id="COG4585">
    <property type="taxonomic scope" value="Bacteria"/>
</dbReference>
<dbReference type="Gene3D" id="3.30.565.10">
    <property type="entry name" value="Histidine kinase-like ATPase, C-terminal domain"/>
    <property type="match status" value="1"/>
</dbReference>
<feature type="transmembrane region" description="Helical" evidence="4">
    <location>
        <begin position="30"/>
        <end position="47"/>
    </location>
</feature>